<comment type="similarity">
    <text evidence="4">Belongs to the methyltransferase superfamily. LaeA methyltransferase family.</text>
</comment>
<protein>
    <submittedName>
        <fullName evidence="6">SAM dependent methyltransferase</fullName>
    </submittedName>
</protein>
<dbReference type="SUPFAM" id="SSF53335">
    <property type="entry name" value="S-adenosyl-L-methionine-dependent methyltransferases"/>
    <property type="match status" value="1"/>
</dbReference>
<dbReference type="Gene3D" id="3.40.50.150">
    <property type="entry name" value="Vaccinia Virus protein VP39"/>
    <property type="match status" value="1"/>
</dbReference>
<dbReference type="CDD" id="cd02440">
    <property type="entry name" value="AdoMet_MTases"/>
    <property type="match status" value="1"/>
</dbReference>
<comment type="caution">
    <text evidence="6">The sequence shown here is derived from an EMBL/GenBank/DDBJ whole genome shotgun (WGS) entry which is preliminary data.</text>
</comment>
<dbReference type="PANTHER" id="PTHR43591">
    <property type="entry name" value="METHYLTRANSFERASE"/>
    <property type="match status" value="1"/>
</dbReference>
<evidence type="ECO:0000256" key="2">
    <source>
        <dbReference type="ARBA" id="ARBA00022679"/>
    </source>
</evidence>
<reference evidence="6" key="1">
    <citation type="journal article" date="2021" name="Nat. Commun.">
        <title>Genetic determinants of endophytism in the Arabidopsis root mycobiome.</title>
        <authorList>
            <person name="Mesny F."/>
            <person name="Miyauchi S."/>
            <person name="Thiergart T."/>
            <person name="Pickel B."/>
            <person name="Atanasova L."/>
            <person name="Karlsson M."/>
            <person name="Huettel B."/>
            <person name="Barry K.W."/>
            <person name="Haridas S."/>
            <person name="Chen C."/>
            <person name="Bauer D."/>
            <person name="Andreopoulos W."/>
            <person name="Pangilinan J."/>
            <person name="LaButti K."/>
            <person name="Riley R."/>
            <person name="Lipzen A."/>
            <person name="Clum A."/>
            <person name="Drula E."/>
            <person name="Henrissat B."/>
            <person name="Kohler A."/>
            <person name="Grigoriev I.V."/>
            <person name="Martin F.M."/>
            <person name="Hacquard S."/>
        </authorList>
    </citation>
    <scope>NUCLEOTIDE SEQUENCE</scope>
    <source>
        <strain evidence="6">MPI-CAGE-AT-0016</strain>
    </source>
</reference>
<keyword evidence="2" id="KW-0808">Transferase</keyword>
<keyword evidence="3" id="KW-0949">S-adenosyl-L-methionine</keyword>
<sequence>MSILGGEAASVAMPSSSTAAPRVNRSPRSPRSPADMQSPKPFETSSVQPASPGVVEDEVLLGASPVSPSRDFGDDVDEGLGDDSSFSTDSYSLTESILNYRRLHGRTYQSSKSTEYWGPNDERQNDALDMSHHFLTMLLGDQLYEAPIDNPSDILDVGTGTGIWAIDMADSFPAAEVVGFDISPIQPTWVPPNCRFDIDDAQLEWTYRPSSFDFVHIRALYGSISDWGELYRQAFRVLRPGGYLENLEFTILLRSDDPAVQADPNHIFKQWADVFYEAADRMGKTIRIGTEGRMKRHMEEAGFVDVVVNEYKLPCGGWSEDEREKVIGTYNLAFMEESLEGFALFLLVEIMGWEYTEVQVFLARMRAAIRNKRLRPYYIIPNVYARKPLSA</sequence>
<dbReference type="Proteomes" id="UP000813385">
    <property type="component" value="Unassembled WGS sequence"/>
</dbReference>
<dbReference type="InterPro" id="IPR029063">
    <property type="entry name" value="SAM-dependent_MTases_sf"/>
</dbReference>
<dbReference type="OrthoDB" id="2013972at2759"/>
<dbReference type="GO" id="GO:0032259">
    <property type="term" value="P:methylation"/>
    <property type="evidence" value="ECO:0007669"/>
    <property type="project" value="UniProtKB-KW"/>
</dbReference>
<dbReference type="PANTHER" id="PTHR43591:SF10">
    <property type="entry name" value="ABC TRANSMEMBRANE TYPE-1 DOMAIN-CONTAINING PROTEIN-RELATED"/>
    <property type="match status" value="1"/>
</dbReference>
<evidence type="ECO:0000313" key="7">
    <source>
        <dbReference type="Proteomes" id="UP000813385"/>
    </source>
</evidence>
<proteinExistence type="inferred from homology"/>
<keyword evidence="1 6" id="KW-0489">Methyltransferase</keyword>
<evidence type="ECO:0000256" key="5">
    <source>
        <dbReference type="SAM" id="MobiDB-lite"/>
    </source>
</evidence>
<accession>A0A8K0TU05</accession>
<gene>
    <name evidence="6" type="ORF">B0T11DRAFT_268932</name>
</gene>
<evidence type="ECO:0000256" key="1">
    <source>
        <dbReference type="ARBA" id="ARBA00022603"/>
    </source>
</evidence>
<dbReference type="GO" id="GO:0008168">
    <property type="term" value="F:methyltransferase activity"/>
    <property type="evidence" value="ECO:0007669"/>
    <property type="project" value="UniProtKB-KW"/>
</dbReference>
<dbReference type="EMBL" id="JAGPXD010000001">
    <property type="protein sequence ID" value="KAH7374638.1"/>
    <property type="molecule type" value="Genomic_DNA"/>
</dbReference>
<name>A0A8K0TU05_9PEZI</name>
<feature type="region of interest" description="Disordered" evidence="5">
    <location>
        <begin position="1"/>
        <end position="87"/>
    </location>
</feature>
<dbReference type="AlphaFoldDB" id="A0A8K0TU05"/>
<dbReference type="PROSITE" id="PS01184">
    <property type="entry name" value="UBIE_2"/>
    <property type="match status" value="1"/>
</dbReference>
<dbReference type="Pfam" id="PF13489">
    <property type="entry name" value="Methyltransf_23"/>
    <property type="match status" value="1"/>
</dbReference>
<evidence type="ECO:0000313" key="6">
    <source>
        <dbReference type="EMBL" id="KAH7374638.1"/>
    </source>
</evidence>
<dbReference type="InterPro" id="IPR023576">
    <property type="entry name" value="UbiE/COQ5_MeTrFase_CS"/>
</dbReference>
<keyword evidence="7" id="KW-1185">Reference proteome</keyword>
<evidence type="ECO:0000256" key="3">
    <source>
        <dbReference type="ARBA" id="ARBA00022691"/>
    </source>
</evidence>
<evidence type="ECO:0000256" key="4">
    <source>
        <dbReference type="ARBA" id="ARBA00038158"/>
    </source>
</evidence>
<organism evidence="6 7">
    <name type="scientific">Plectosphaerella cucumerina</name>
    <dbReference type="NCBI Taxonomy" id="40658"/>
    <lineage>
        <taxon>Eukaryota</taxon>
        <taxon>Fungi</taxon>
        <taxon>Dikarya</taxon>
        <taxon>Ascomycota</taxon>
        <taxon>Pezizomycotina</taxon>
        <taxon>Sordariomycetes</taxon>
        <taxon>Hypocreomycetidae</taxon>
        <taxon>Glomerellales</taxon>
        <taxon>Plectosphaerellaceae</taxon>
        <taxon>Plectosphaerella</taxon>
    </lineage>
</organism>